<name>A0A8S9XLK0_APOLU</name>
<dbReference type="AlphaFoldDB" id="A0A8S9XLK0"/>
<accession>A0A8S9XLK0</accession>
<feature type="region of interest" description="Disordered" evidence="2">
    <location>
        <begin position="1"/>
        <end position="29"/>
    </location>
</feature>
<evidence type="ECO:0000256" key="1">
    <source>
        <dbReference type="SAM" id="Coils"/>
    </source>
</evidence>
<evidence type="ECO:0000256" key="2">
    <source>
        <dbReference type="SAM" id="MobiDB-lite"/>
    </source>
</evidence>
<dbReference type="OrthoDB" id="6629429at2759"/>
<sequence>MSKKLEPHSGSKRERIPEEEERESKRTNKMNFTMEELLMRMGALMDEKIDPIKERIKNLATKEDILRIQQENNELREENELRKAEIEKLNKEIKARNNEICQLQNEIRRNNIILGGLATTEGRNVKEQVTEFFQSSLGFETGSLTIVSARILRGRGDAIKPILVTLLGQDDKDAIFQRAPALKNTGFWISSDYTYEIREKRRHLQSIRKILMKSTQGQNIRVSFDKLWVGKEVFNWDQEKRLLHRQGCGFAKIREMLGVNVEEKLRELEAGSAENFEGAGRMEALTS</sequence>
<keyword evidence="1" id="KW-0175">Coiled coil</keyword>
<dbReference type="EMBL" id="WIXP02000006">
    <property type="protein sequence ID" value="KAF6209474.1"/>
    <property type="molecule type" value="Genomic_DNA"/>
</dbReference>
<feature type="coiled-coil region" evidence="1">
    <location>
        <begin position="58"/>
        <end position="106"/>
    </location>
</feature>
<proteinExistence type="predicted"/>
<organism evidence="3 4">
    <name type="scientific">Apolygus lucorum</name>
    <name type="common">Small green plant bug</name>
    <name type="synonym">Lygocoris lucorum</name>
    <dbReference type="NCBI Taxonomy" id="248454"/>
    <lineage>
        <taxon>Eukaryota</taxon>
        <taxon>Metazoa</taxon>
        <taxon>Ecdysozoa</taxon>
        <taxon>Arthropoda</taxon>
        <taxon>Hexapoda</taxon>
        <taxon>Insecta</taxon>
        <taxon>Pterygota</taxon>
        <taxon>Neoptera</taxon>
        <taxon>Paraneoptera</taxon>
        <taxon>Hemiptera</taxon>
        <taxon>Heteroptera</taxon>
        <taxon>Panheteroptera</taxon>
        <taxon>Cimicomorpha</taxon>
        <taxon>Miridae</taxon>
        <taxon>Mirini</taxon>
        <taxon>Apolygus</taxon>
    </lineage>
</organism>
<protein>
    <submittedName>
        <fullName evidence="3">Uncharacterized protein</fullName>
    </submittedName>
</protein>
<evidence type="ECO:0000313" key="3">
    <source>
        <dbReference type="EMBL" id="KAF6209474.1"/>
    </source>
</evidence>
<reference evidence="3" key="1">
    <citation type="journal article" date="2021" name="Mol. Ecol. Resour.">
        <title>Apolygus lucorum genome provides insights into omnivorousness and mesophyll feeding.</title>
        <authorList>
            <person name="Liu Y."/>
            <person name="Liu H."/>
            <person name="Wang H."/>
            <person name="Huang T."/>
            <person name="Liu B."/>
            <person name="Yang B."/>
            <person name="Yin L."/>
            <person name="Li B."/>
            <person name="Zhang Y."/>
            <person name="Zhang S."/>
            <person name="Jiang F."/>
            <person name="Zhang X."/>
            <person name="Ren Y."/>
            <person name="Wang B."/>
            <person name="Wang S."/>
            <person name="Lu Y."/>
            <person name="Wu K."/>
            <person name="Fan W."/>
            <person name="Wang G."/>
        </authorList>
    </citation>
    <scope>NUCLEOTIDE SEQUENCE</scope>
    <source>
        <strain evidence="3">12Hb</strain>
    </source>
</reference>
<dbReference type="Proteomes" id="UP000466442">
    <property type="component" value="Unassembled WGS sequence"/>
</dbReference>
<gene>
    <name evidence="3" type="ORF">GE061_015221</name>
</gene>
<evidence type="ECO:0000313" key="4">
    <source>
        <dbReference type="Proteomes" id="UP000466442"/>
    </source>
</evidence>
<keyword evidence="4" id="KW-1185">Reference proteome</keyword>
<comment type="caution">
    <text evidence="3">The sequence shown here is derived from an EMBL/GenBank/DDBJ whole genome shotgun (WGS) entry which is preliminary data.</text>
</comment>
<feature type="compositionally biased region" description="Basic and acidic residues" evidence="2">
    <location>
        <begin position="1"/>
        <end position="26"/>
    </location>
</feature>